<evidence type="ECO:0000256" key="1">
    <source>
        <dbReference type="ARBA" id="ARBA00022490"/>
    </source>
</evidence>
<dbReference type="GO" id="GO:0005737">
    <property type="term" value="C:cytoplasm"/>
    <property type="evidence" value="ECO:0007669"/>
    <property type="project" value="UniProtKB-SubCell"/>
</dbReference>
<dbReference type="CDD" id="cd22341">
    <property type="entry name" value="NucS-like"/>
    <property type="match status" value="1"/>
</dbReference>
<accession>A0A2A2HDA7</accession>
<dbReference type="AlphaFoldDB" id="A0A2A2HDA7"/>
<dbReference type="GO" id="GO:0003677">
    <property type="term" value="F:DNA binding"/>
    <property type="evidence" value="ECO:0007669"/>
    <property type="project" value="UniProtKB-KW"/>
</dbReference>
<evidence type="ECO:0000259" key="8">
    <source>
        <dbReference type="Pfam" id="PF21003"/>
    </source>
</evidence>
<dbReference type="EC" id="3.1.-.-" evidence="6"/>
<comment type="subcellular location">
    <subcellularLocation>
        <location evidence="6">Cytoplasm</location>
    </subcellularLocation>
</comment>
<dbReference type="InterPro" id="IPR048302">
    <property type="entry name" value="NucS_N"/>
</dbReference>
<dbReference type="InterPro" id="IPR011856">
    <property type="entry name" value="tRNA_endonuc-like_dom_sf"/>
</dbReference>
<evidence type="ECO:0000256" key="5">
    <source>
        <dbReference type="ARBA" id="ARBA00023125"/>
    </source>
</evidence>
<dbReference type="InterPro" id="IPR049173">
    <property type="entry name" value="NucS_N_sf"/>
</dbReference>
<dbReference type="Pfam" id="PF21003">
    <property type="entry name" value="NucS_N"/>
    <property type="match status" value="1"/>
</dbReference>
<comment type="function">
    <text evidence="6">Cleaves both 3' and 5' ssDNA extremities of branched DNA structures.</text>
</comment>
<evidence type="ECO:0000256" key="2">
    <source>
        <dbReference type="ARBA" id="ARBA00022722"/>
    </source>
</evidence>
<comment type="similarity">
    <text evidence="6">Belongs to the NucS endonuclease family.</text>
</comment>
<dbReference type="InterPro" id="IPR002793">
    <property type="entry name" value="Endonuclease_NucS"/>
</dbReference>
<evidence type="ECO:0000256" key="4">
    <source>
        <dbReference type="ARBA" id="ARBA00022801"/>
    </source>
</evidence>
<sequence length="252" mass="29282">MSKYKTIEYPEIQEAYELINEGFNKKSMIIILAECHVEYEGRARSKLEPGDRLILIKKDGTFTIHQELNLDPVNWQAPGCKNYVELTDKGELILNSKKTKPKEEIRVYLDEVYTATYYNCIDTKNLEIRGYEKHMVDLAWEKPDLLEKGFTPTRREYQTDNGFIDLMGKDKNNTLMILEFKSRKAGTNAVKQLKGYVDCFNESQEDLRAAIVAPDITDNAMELLEEYEMEFISMDPPLDLLKQKTSTLDSFF</sequence>
<dbReference type="PANTHER" id="PTHR38814:SF1">
    <property type="entry name" value="ENDONUCLEASE NUCS"/>
    <property type="match status" value="1"/>
</dbReference>
<dbReference type="PANTHER" id="PTHR38814">
    <property type="entry name" value="ENDONUCLEASE NUCS"/>
    <property type="match status" value="1"/>
</dbReference>
<evidence type="ECO:0000256" key="6">
    <source>
        <dbReference type="HAMAP-Rule" id="MF_00722"/>
    </source>
</evidence>
<evidence type="ECO:0000313" key="10">
    <source>
        <dbReference type="Proteomes" id="UP000217528"/>
    </source>
</evidence>
<dbReference type="Gene3D" id="2.70.180.20">
    <property type="match status" value="1"/>
</dbReference>
<comment type="caution">
    <text evidence="9">The sequence shown here is derived from an EMBL/GenBank/DDBJ whole genome shotgun (WGS) entry which is preliminary data.</text>
</comment>
<dbReference type="HAMAP" id="MF_00722">
    <property type="entry name" value="NucS"/>
    <property type="match status" value="1"/>
</dbReference>
<evidence type="ECO:0000313" key="9">
    <source>
        <dbReference type="EMBL" id="PAV07318.1"/>
    </source>
</evidence>
<dbReference type="RefSeq" id="WP_367997803.1">
    <property type="nucleotide sequence ID" value="NZ_CAUHCB010000002.1"/>
</dbReference>
<keyword evidence="10" id="KW-1185">Reference proteome</keyword>
<keyword evidence="1 6" id="KW-0963">Cytoplasm</keyword>
<evidence type="ECO:0000259" key="7">
    <source>
        <dbReference type="Pfam" id="PF01939"/>
    </source>
</evidence>
<feature type="domain" description="Endonuclease NucS C-terminal" evidence="7">
    <location>
        <begin position="132"/>
        <end position="246"/>
    </location>
</feature>
<keyword evidence="4 6" id="KW-0378">Hydrolase</keyword>
<proteinExistence type="inferred from homology"/>
<reference evidence="9 10" key="1">
    <citation type="journal article" date="2017" name="BMC Genomics">
        <title>Genomic analysis of methanogenic archaea reveals a shift towards energy conservation.</title>
        <authorList>
            <person name="Gilmore S.P."/>
            <person name="Henske J.K."/>
            <person name="Sexton J.A."/>
            <person name="Solomon K.V."/>
            <person name="Seppala S."/>
            <person name="Yoo J.I."/>
            <person name="Huyett L.M."/>
            <person name="Pressman A."/>
            <person name="Cogan J.Z."/>
            <person name="Kivenson V."/>
            <person name="Peng X."/>
            <person name="Tan Y."/>
            <person name="Valentine D.L."/>
            <person name="O'Malley M.A."/>
        </authorList>
    </citation>
    <scope>NUCLEOTIDE SEQUENCE [LARGE SCALE GENOMIC DNA]</scope>
    <source>
        <strain evidence="9 10">1R-7</strain>
    </source>
</reference>
<dbReference type="GO" id="GO:0000014">
    <property type="term" value="F:single-stranded DNA endodeoxyribonuclease activity"/>
    <property type="evidence" value="ECO:0007669"/>
    <property type="project" value="UniProtKB-UniRule"/>
</dbReference>
<dbReference type="NCBIfam" id="NF003270">
    <property type="entry name" value="PRK04247.1"/>
    <property type="match status" value="1"/>
</dbReference>
<evidence type="ECO:0000256" key="3">
    <source>
        <dbReference type="ARBA" id="ARBA00022759"/>
    </source>
</evidence>
<gene>
    <name evidence="6" type="primary">nucS</name>
    <name evidence="9" type="ORF">ASJ82_00270</name>
</gene>
<keyword evidence="2 6" id="KW-0540">Nuclease</keyword>
<keyword evidence="3 6" id="KW-0255">Endonuclease</keyword>
<dbReference type="EMBL" id="LMVN01000019">
    <property type="protein sequence ID" value="PAV07318.1"/>
    <property type="molecule type" value="Genomic_DNA"/>
</dbReference>
<dbReference type="Gene3D" id="3.40.1350.10">
    <property type="match status" value="1"/>
</dbReference>
<feature type="domain" description="Endonuclease NucS N-terminal PH-like" evidence="8">
    <location>
        <begin position="26"/>
        <end position="124"/>
    </location>
</feature>
<dbReference type="InterPro" id="IPR048301">
    <property type="entry name" value="NucS_C"/>
</dbReference>
<dbReference type="Pfam" id="PF01939">
    <property type="entry name" value="NucS_C"/>
    <property type="match status" value="1"/>
</dbReference>
<dbReference type="Proteomes" id="UP000217528">
    <property type="component" value="Unassembled WGS sequence"/>
</dbReference>
<keyword evidence="5 6" id="KW-0238">DNA-binding</keyword>
<name>A0A2A2HDA7_9EURY</name>
<protein>
    <recommendedName>
        <fullName evidence="6">Endonuclease NucS</fullName>
        <ecNumber evidence="6">3.1.-.-</ecNumber>
    </recommendedName>
</protein>
<organism evidence="9 10">
    <name type="scientific">Methanosphaera cuniculi</name>
    <dbReference type="NCBI Taxonomy" id="1077256"/>
    <lineage>
        <taxon>Archaea</taxon>
        <taxon>Methanobacteriati</taxon>
        <taxon>Methanobacteriota</taxon>
        <taxon>Methanomada group</taxon>
        <taxon>Methanobacteria</taxon>
        <taxon>Methanobacteriales</taxon>
        <taxon>Methanobacteriaceae</taxon>
        <taxon>Methanosphaera</taxon>
    </lineage>
</organism>